<dbReference type="Proteomes" id="UP000291084">
    <property type="component" value="Chromosome 1"/>
</dbReference>
<evidence type="ECO:0000313" key="1">
    <source>
        <dbReference type="EMBL" id="BAT73120.1"/>
    </source>
</evidence>
<gene>
    <name evidence="1" type="primary">Vigan.01G057900</name>
    <name evidence="1" type="ORF">VIGAN_01057900</name>
</gene>
<keyword evidence="2" id="KW-1185">Reference proteome</keyword>
<sequence length="67" mass="7626">MGLWTRVEVSNRDILPDTGLKWIVGGGGGEDAKRKHVVWRKKKIKGIRSLFSRQVYPFLSVNFVKAV</sequence>
<protein>
    <submittedName>
        <fullName evidence="1">Uncharacterized protein</fullName>
    </submittedName>
</protein>
<reference evidence="1 2" key="1">
    <citation type="journal article" date="2015" name="Sci. Rep.">
        <title>The power of single molecule real-time sequencing technology in the de novo assembly of a eukaryotic genome.</title>
        <authorList>
            <person name="Sakai H."/>
            <person name="Naito K."/>
            <person name="Ogiso-Tanaka E."/>
            <person name="Takahashi Y."/>
            <person name="Iseki K."/>
            <person name="Muto C."/>
            <person name="Satou K."/>
            <person name="Teruya K."/>
            <person name="Shiroma A."/>
            <person name="Shimoji M."/>
            <person name="Hirano T."/>
            <person name="Itoh T."/>
            <person name="Kaga A."/>
            <person name="Tomooka N."/>
        </authorList>
    </citation>
    <scope>NUCLEOTIDE SEQUENCE [LARGE SCALE GENOMIC DNA]</scope>
    <source>
        <strain evidence="2">cv. Shumari</strain>
    </source>
</reference>
<organism evidence="1 2">
    <name type="scientific">Vigna angularis var. angularis</name>
    <dbReference type="NCBI Taxonomy" id="157739"/>
    <lineage>
        <taxon>Eukaryota</taxon>
        <taxon>Viridiplantae</taxon>
        <taxon>Streptophyta</taxon>
        <taxon>Embryophyta</taxon>
        <taxon>Tracheophyta</taxon>
        <taxon>Spermatophyta</taxon>
        <taxon>Magnoliopsida</taxon>
        <taxon>eudicotyledons</taxon>
        <taxon>Gunneridae</taxon>
        <taxon>Pentapetalae</taxon>
        <taxon>rosids</taxon>
        <taxon>fabids</taxon>
        <taxon>Fabales</taxon>
        <taxon>Fabaceae</taxon>
        <taxon>Papilionoideae</taxon>
        <taxon>50 kb inversion clade</taxon>
        <taxon>NPAAA clade</taxon>
        <taxon>indigoferoid/millettioid clade</taxon>
        <taxon>Phaseoleae</taxon>
        <taxon>Vigna</taxon>
    </lineage>
</organism>
<dbReference type="AlphaFoldDB" id="A0A0S3QXP6"/>
<proteinExistence type="predicted"/>
<evidence type="ECO:0000313" key="2">
    <source>
        <dbReference type="Proteomes" id="UP000291084"/>
    </source>
</evidence>
<accession>A0A0S3QXP6</accession>
<name>A0A0S3QXP6_PHAAN</name>
<dbReference type="EMBL" id="AP015034">
    <property type="protein sequence ID" value="BAT73120.1"/>
    <property type="molecule type" value="Genomic_DNA"/>
</dbReference>